<evidence type="ECO:0000313" key="3">
    <source>
        <dbReference type="RefSeq" id="XP_064071767.1"/>
    </source>
</evidence>
<dbReference type="PANTHER" id="PTHR19446">
    <property type="entry name" value="REVERSE TRANSCRIPTASES"/>
    <property type="match status" value="1"/>
</dbReference>
<dbReference type="RefSeq" id="XP_064071767.1">
    <property type="nucleotide sequence ID" value="XM_064215697.1"/>
</dbReference>
<keyword evidence="2" id="KW-1185">Reference proteome</keyword>
<gene>
    <name evidence="3" type="primary">LOC135193396</name>
</gene>
<dbReference type="Proteomes" id="UP001652626">
    <property type="component" value="Chromosome 8"/>
</dbReference>
<reference evidence="3" key="1">
    <citation type="submission" date="2025-08" db="UniProtKB">
        <authorList>
            <consortium name="RefSeq"/>
        </authorList>
    </citation>
    <scope>IDENTIFICATION</scope>
    <source>
        <tissue evidence="3">Whole body</tissue>
    </source>
</reference>
<name>A0ABM4AKE5_VANTA</name>
<dbReference type="GeneID" id="135193396"/>
<evidence type="ECO:0000313" key="2">
    <source>
        <dbReference type="Proteomes" id="UP001652626"/>
    </source>
</evidence>
<dbReference type="Pfam" id="PF00078">
    <property type="entry name" value="RVT_1"/>
    <property type="match status" value="1"/>
</dbReference>
<feature type="domain" description="Reverse transcriptase" evidence="1">
    <location>
        <begin position="15"/>
        <end position="110"/>
    </location>
</feature>
<sequence>MLQTFSSKIEEALPQLLAARLVQHFEEIGPGLSEAQYGFRAGRSTVDALDALKTRTTEAVARGQVVLAVSFDVAKAFNSLPFETIWEALRYHGVPTYLRSLLEAYFQDIEVLWAMSQWSIRGWSGVR</sequence>
<organism evidence="2 3">
    <name type="scientific">Vanessa tameamea</name>
    <name type="common">Kamehameha butterfly</name>
    <dbReference type="NCBI Taxonomy" id="334116"/>
    <lineage>
        <taxon>Eukaryota</taxon>
        <taxon>Metazoa</taxon>
        <taxon>Ecdysozoa</taxon>
        <taxon>Arthropoda</taxon>
        <taxon>Hexapoda</taxon>
        <taxon>Insecta</taxon>
        <taxon>Pterygota</taxon>
        <taxon>Neoptera</taxon>
        <taxon>Endopterygota</taxon>
        <taxon>Lepidoptera</taxon>
        <taxon>Glossata</taxon>
        <taxon>Ditrysia</taxon>
        <taxon>Papilionoidea</taxon>
        <taxon>Nymphalidae</taxon>
        <taxon>Nymphalinae</taxon>
        <taxon>Vanessa</taxon>
    </lineage>
</organism>
<accession>A0ABM4AKE5</accession>
<protein>
    <submittedName>
        <fullName evidence="3">Uncharacterized protein LOC135193396</fullName>
    </submittedName>
</protein>
<proteinExistence type="predicted"/>
<evidence type="ECO:0000259" key="1">
    <source>
        <dbReference type="Pfam" id="PF00078"/>
    </source>
</evidence>
<dbReference type="InterPro" id="IPR000477">
    <property type="entry name" value="RT_dom"/>
</dbReference>